<sequence>MKKCWDEDPLKRPSASEVKYVVGNWIFRPDYDEEINEVKSNIMEFTDAPIENNNLSTKSHPQACYTSRLLNFTSEELNEILKSEDLNEFMI</sequence>
<dbReference type="OrthoDB" id="2421819at2759"/>
<organism evidence="1 2">
    <name type="scientific">Rhizophagus irregularis (strain DAOM 197198w)</name>
    <name type="common">Glomus intraradices</name>
    <dbReference type="NCBI Taxonomy" id="1432141"/>
    <lineage>
        <taxon>Eukaryota</taxon>
        <taxon>Fungi</taxon>
        <taxon>Fungi incertae sedis</taxon>
        <taxon>Mucoromycota</taxon>
        <taxon>Glomeromycotina</taxon>
        <taxon>Glomeromycetes</taxon>
        <taxon>Glomerales</taxon>
        <taxon>Glomeraceae</taxon>
        <taxon>Rhizophagus</taxon>
    </lineage>
</organism>
<reference evidence="1 2" key="1">
    <citation type="submission" date="2014-02" db="EMBL/GenBank/DDBJ databases">
        <title>Single nucleus genome sequencing reveals high similarity among nuclei of an endomycorrhizal fungus.</title>
        <authorList>
            <person name="Lin K."/>
            <person name="Geurts R."/>
            <person name="Zhang Z."/>
            <person name="Limpens E."/>
            <person name="Saunders D.G."/>
            <person name="Mu D."/>
            <person name="Pang E."/>
            <person name="Cao H."/>
            <person name="Cha H."/>
            <person name="Lin T."/>
            <person name="Zhou Q."/>
            <person name="Shang Y."/>
            <person name="Li Y."/>
            <person name="Ivanov S."/>
            <person name="Sharma T."/>
            <person name="Velzen R.V."/>
            <person name="Ruijter N.D."/>
            <person name="Aanen D.K."/>
            <person name="Win J."/>
            <person name="Kamoun S."/>
            <person name="Bisseling T."/>
            <person name="Huang S."/>
        </authorList>
    </citation>
    <scope>NUCLEOTIDE SEQUENCE [LARGE SCALE GENOMIC DNA]</scope>
    <source>
        <strain evidence="2">DAOM197198w</strain>
    </source>
</reference>
<dbReference type="Proteomes" id="UP000022910">
    <property type="component" value="Unassembled WGS sequence"/>
</dbReference>
<comment type="caution">
    <text evidence="1">The sequence shown here is derived from an EMBL/GenBank/DDBJ whole genome shotgun (WGS) entry which is preliminary data.</text>
</comment>
<dbReference type="HOGENOM" id="CLU_000288_7_33_1"/>
<evidence type="ECO:0000313" key="1">
    <source>
        <dbReference type="EMBL" id="EXX70466.1"/>
    </source>
</evidence>
<evidence type="ECO:0008006" key="3">
    <source>
        <dbReference type="Google" id="ProtNLM"/>
    </source>
</evidence>
<gene>
    <name evidence="1" type="ORF">RirG_087190</name>
</gene>
<keyword evidence="2" id="KW-1185">Reference proteome</keyword>
<name>A0A015LD51_RHIIW</name>
<proteinExistence type="predicted"/>
<protein>
    <recommendedName>
        <fullName evidence="3">Serine-threonine/tyrosine-protein kinase catalytic domain-containing protein</fullName>
    </recommendedName>
</protein>
<accession>A0A015LD51</accession>
<dbReference type="AlphaFoldDB" id="A0A015LD51"/>
<dbReference type="EMBL" id="JEMT01016586">
    <property type="protein sequence ID" value="EXX70466.1"/>
    <property type="molecule type" value="Genomic_DNA"/>
</dbReference>
<evidence type="ECO:0000313" key="2">
    <source>
        <dbReference type="Proteomes" id="UP000022910"/>
    </source>
</evidence>